<feature type="region of interest" description="Disordered" evidence="1">
    <location>
        <begin position="658"/>
        <end position="746"/>
    </location>
</feature>
<feature type="compositionally biased region" description="Low complexity" evidence="1">
    <location>
        <begin position="514"/>
        <end position="524"/>
    </location>
</feature>
<feature type="region of interest" description="Disordered" evidence="1">
    <location>
        <begin position="376"/>
        <end position="395"/>
    </location>
</feature>
<evidence type="ECO:0000313" key="3">
    <source>
        <dbReference type="Proteomes" id="UP000290572"/>
    </source>
</evidence>
<feature type="region of interest" description="Disordered" evidence="1">
    <location>
        <begin position="33"/>
        <end position="178"/>
    </location>
</feature>
<dbReference type="EMBL" id="QBIY01011237">
    <property type="protein sequence ID" value="RXN33859.1"/>
    <property type="molecule type" value="Genomic_DNA"/>
</dbReference>
<feature type="compositionally biased region" description="Polar residues" evidence="1">
    <location>
        <begin position="61"/>
        <end position="93"/>
    </location>
</feature>
<sequence>MNPRKPPHSGLKYTEAKPSVVSSGPIFLVQGGVSAQGLGGFSGPPDSVKPPGVPSHVDPYQASQISRDTRLTSSSQSNSWNEPLQHSMSGTQHRPSSEPRKPSKSDCKDNVAQSSIVSSGGILLKAPESSQRNKLPPNYESTRPKFQQTYNIPGQPSQIFKPTYPSRSGAQRDATKSSIASSGAIHIIQAPANVQNRAEFNRPKVHQRFPERKVPFAPGQSAPQYQPFEANQNIRNVQPATSTYASSSQTGYQAVSSVKGTSYRQSSVPLKPSKSKLGFSATKPSIAGMNEINTVHVRPNKPLTSSFGSFQNQWASGDLSSGAFQSSHGQRPGQNVQKPVSSSAHCSTGVQSQDGTRLITAIPSGFGQGAIRRISPTRSSSYRQDPEASVQRQVTVKTATRGRSGLSVVPMESTPSWTTGPIDEGPYQERCVDPVEIEIQHFGVRHKVGRDANGNTTGPEKVSFLPVKEEPVSGTPMCGPCASVSSCRKLFCSVLTCGLYRVCRRLPCLVSSESSAPNVPVENPSSPPQAENGFYSDICIRGVKVDTSVFDEEEESHVSFPTSKMEMDSPIYFSSLPEDDLINRNGMEDVDKLITQKLMEVFSEFEINELAKCTTDSMFLRRSREISQLISDIVQEHNMEEQEAECRLVREIIRISTRKSKKKPQIRPPELQRDSGNDTWNSKRNSQKSSFNSMSDGKLQISLERSDDIEARKLRNNSSQSFSPSFQETGVPITSDTPLLPSSIRA</sequence>
<reference evidence="2 3" key="1">
    <citation type="submission" date="2018-03" db="EMBL/GenBank/DDBJ databases">
        <title>Draft genome sequence of Rohu Carp (Labeo rohita).</title>
        <authorList>
            <person name="Das P."/>
            <person name="Kushwaha B."/>
            <person name="Joshi C.G."/>
            <person name="Kumar D."/>
            <person name="Nagpure N.S."/>
            <person name="Sahoo L."/>
            <person name="Das S.P."/>
            <person name="Bit A."/>
            <person name="Patnaik S."/>
            <person name="Meher P.K."/>
            <person name="Jayasankar P."/>
            <person name="Koringa P.G."/>
            <person name="Patel N.V."/>
            <person name="Hinsu A.T."/>
            <person name="Kumar R."/>
            <person name="Pandey M."/>
            <person name="Agarwal S."/>
            <person name="Srivastava S."/>
            <person name="Singh M."/>
            <person name="Iquebal M.A."/>
            <person name="Jaiswal S."/>
            <person name="Angadi U.B."/>
            <person name="Kumar N."/>
            <person name="Raza M."/>
            <person name="Shah T.M."/>
            <person name="Rai A."/>
            <person name="Jena J.K."/>
        </authorList>
    </citation>
    <scope>NUCLEOTIDE SEQUENCE [LARGE SCALE GENOMIC DNA]</scope>
    <source>
        <strain evidence="2">DASCIFA01</strain>
        <tissue evidence="2">Testis</tissue>
    </source>
</reference>
<feature type="compositionally biased region" description="Polar residues" evidence="1">
    <location>
        <begin position="677"/>
        <end position="695"/>
    </location>
</feature>
<organism evidence="2 3">
    <name type="scientific">Labeo rohita</name>
    <name type="common">Indian major carp</name>
    <name type="synonym">Cyprinus rohita</name>
    <dbReference type="NCBI Taxonomy" id="84645"/>
    <lineage>
        <taxon>Eukaryota</taxon>
        <taxon>Metazoa</taxon>
        <taxon>Chordata</taxon>
        <taxon>Craniata</taxon>
        <taxon>Vertebrata</taxon>
        <taxon>Euteleostomi</taxon>
        <taxon>Actinopterygii</taxon>
        <taxon>Neopterygii</taxon>
        <taxon>Teleostei</taxon>
        <taxon>Ostariophysi</taxon>
        <taxon>Cypriniformes</taxon>
        <taxon>Cyprinidae</taxon>
        <taxon>Labeoninae</taxon>
        <taxon>Labeonini</taxon>
        <taxon>Labeo</taxon>
    </lineage>
</organism>
<name>A0A498NQ81_LABRO</name>
<evidence type="ECO:0000256" key="1">
    <source>
        <dbReference type="SAM" id="MobiDB-lite"/>
    </source>
</evidence>
<dbReference type="GO" id="GO:0003334">
    <property type="term" value="P:keratinocyte development"/>
    <property type="evidence" value="ECO:0007669"/>
    <property type="project" value="InterPro"/>
</dbReference>
<feature type="region of interest" description="Disordered" evidence="1">
    <location>
        <begin position="513"/>
        <end position="533"/>
    </location>
</feature>
<dbReference type="AlphaFoldDB" id="A0A498NQ81"/>
<dbReference type="GO" id="GO:0030054">
    <property type="term" value="C:cell junction"/>
    <property type="evidence" value="ECO:0007669"/>
    <property type="project" value="TreeGrafter"/>
</dbReference>
<feature type="region of interest" description="Disordered" evidence="1">
    <location>
        <begin position="318"/>
        <end position="356"/>
    </location>
</feature>
<feature type="compositionally biased region" description="Basic and acidic residues" evidence="1">
    <location>
        <begin position="95"/>
        <end position="109"/>
    </location>
</feature>
<dbReference type="GO" id="GO:0010482">
    <property type="term" value="P:regulation of epidermal cell division"/>
    <property type="evidence" value="ECO:0007669"/>
    <property type="project" value="TreeGrafter"/>
</dbReference>
<feature type="compositionally biased region" description="Low complexity" evidence="1">
    <location>
        <begin position="716"/>
        <end position="727"/>
    </location>
</feature>
<feature type="compositionally biased region" description="Polar residues" evidence="1">
    <location>
        <begin position="318"/>
        <end position="355"/>
    </location>
</feature>
<proteinExistence type="evidence at protein level"/>
<gene>
    <name evidence="2" type="ORF">ROHU_015298</name>
</gene>
<evidence type="ECO:0007829" key="4">
    <source>
        <dbReference type="PeptideAtlas" id="A0A498NQ81"/>
    </source>
</evidence>
<dbReference type="PANTHER" id="PTHR35085:SF2">
    <property type="entry name" value="KERATINOCYTE DIFFERENTIATION FACTOR 1-LIKE"/>
    <property type="match status" value="1"/>
</dbReference>
<comment type="caution">
    <text evidence="2">The sequence shown here is derived from an EMBL/GenBank/DDBJ whole genome shotgun (WGS) entry which is preliminary data.</text>
</comment>
<keyword evidence="3" id="KW-1185">Reference proteome</keyword>
<dbReference type="Pfam" id="PF15551">
    <property type="entry name" value="DUF4656"/>
    <property type="match status" value="1"/>
</dbReference>
<evidence type="ECO:0000313" key="2">
    <source>
        <dbReference type="EMBL" id="RXN33859.1"/>
    </source>
</evidence>
<accession>A0A498NQ81</accession>
<feature type="compositionally biased region" description="Polar residues" evidence="1">
    <location>
        <begin position="128"/>
        <end position="169"/>
    </location>
</feature>
<protein>
    <submittedName>
        <fullName evidence="2">Keratinocyte differentiation factor 1-like protein</fullName>
    </submittedName>
</protein>
<dbReference type="Proteomes" id="UP000290572">
    <property type="component" value="Unassembled WGS sequence"/>
</dbReference>
<feature type="compositionally biased region" description="Basic and acidic residues" evidence="1">
    <location>
        <begin position="704"/>
        <end position="713"/>
    </location>
</feature>
<keyword evidence="4" id="KW-1267">Proteomics identification</keyword>
<dbReference type="InterPro" id="IPR028003">
    <property type="entry name" value="KDF1"/>
</dbReference>
<feature type="region of interest" description="Disordered" evidence="1">
    <location>
        <begin position="406"/>
        <end position="425"/>
    </location>
</feature>
<dbReference type="PANTHER" id="PTHR35085">
    <property type="entry name" value="KERATINOCYTE DIFFERENTIATION FACTOR 1"/>
    <property type="match status" value="1"/>
</dbReference>